<sequence length="71" mass="8512">MIMKEKIAHFIGGIVIFFPLAVILVLIDGWNDFENKWRFMASFTLFMTFFEMFVLSKIREGKWFSKKNKNI</sequence>
<proteinExistence type="predicted"/>
<keyword evidence="1" id="KW-0472">Membrane</keyword>
<keyword evidence="3" id="KW-1185">Reference proteome</keyword>
<reference evidence="2 3" key="1">
    <citation type="submission" date="2024-06" db="EMBL/GenBank/DDBJ databases">
        <authorList>
            <person name="Kaempfer P."/>
            <person name="Viver T."/>
        </authorList>
    </citation>
    <scope>NUCLEOTIDE SEQUENCE [LARGE SCALE GENOMIC DNA]</scope>
    <source>
        <strain evidence="2 3">ST-75</strain>
    </source>
</reference>
<evidence type="ECO:0000313" key="2">
    <source>
        <dbReference type="EMBL" id="MFL9837278.1"/>
    </source>
</evidence>
<organism evidence="2 3">
    <name type="scientific">Flavobacterium rhizophilum</name>
    <dbReference type="NCBI Taxonomy" id="3163296"/>
    <lineage>
        <taxon>Bacteria</taxon>
        <taxon>Pseudomonadati</taxon>
        <taxon>Bacteroidota</taxon>
        <taxon>Flavobacteriia</taxon>
        <taxon>Flavobacteriales</taxon>
        <taxon>Flavobacteriaceae</taxon>
        <taxon>Flavobacterium</taxon>
    </lineage>
</organism>
<evidence type="ECO:0000256" key="1">
    <source>
        <dbReference type="SAM" id="Phobius"/>
    </source>
</evidence>
<dbReference type="EMBL" id="JBELQB010000004">
    <property type="protein sequence ID" value="MFL9837278.1"/>
    <property type="molecule type" value="Genomic_DNA"/>
</dbReference>
<name>A0ABW8YB84_9FLAO</name>
<comment type="caution">
    <text evidence="2">The sequence shown here is derived from an EMBL/GenBank/DDBJ whole genome shotgun (WGS) entry which is preliminary data.</text>
</comment>
<gene>
    <name evidence="2" type="ORF">ABS768_07210</name>
</gene>
<dbReference type="Proteomes" id="UP001629059">
    <property type="component" value="Unassembled WGS sequence"/>
</dbReference>
<evidence type="ECO:0000313" key="3">
    <source>
        <dbReference type="Proteomes" id="UP001629059"/>
    </source>
</evidence>
<feature type="transmembrane region" description="Helical" evidence="1">
    <location>
        <begin position="39"/>
        <end position="58"/>
    </location>
</feature>
<protein>
    <submittedName>
        <fullName evidence="2">Uncharacterized protein</fullName>
    </submittedName>
</protein>
<accession>A0ABW8YB84</accession>
<keyword evidence="1" id="KW-0812">Transmembrane</keyword>
<keyword evidence="1" id="KW-1133">Transmembrane helix</keyword>
<feature type="transmembrane region" description="Helical" evidence="1">
    <location>
        <begin position="7"/>
        <end position="27"/>
    </location>
</feature>